<keyword evidence="11" id="KW-1185">Reference proteome</keyword>
<dbReference type="RefSeq" id="WP_051537657.1">
    <property type="nucleotide sequence ID" value="NZ_FSRO01000001.1"/>
</dbReference>
<gene>
    <name evidence="10" type="ORF">SAMN02743940_1331</name>
</gene>
<dbReference type="PRINTS" id="PR00126">
    <property type="entry name" value="ATPASEGAMMA"/>
</dbReference>
<dbReference type="STRING" id="44575.SAMN05216419_103817"/>
<dbReference type="SUPFAM" id="SSF52943">
    <property type="entry name" value="ATP synthase (F1-ATPase), gamma subunit"/>
    <property type="match status" value="1"/>
</dbReference>
<comment type="similarity">
    <text evidence="3">Belongs to the ATPase gamma chain family.</text>
</comment>
<dbReference type="GO" id="GO:0045259">
    <property type="term" value="C:proton-transporting ATP synthase complex"/>
    <property type="evidence" value="ECO:0007669"/>
    <property type="project" value="UniProtKB-KW"/>
</dbReference>
<evidence type="ECO:0000256" key="4">
    <source>
        <dbReference type="ARBA" id="ARBA00022448"/>
    </source>
</evidence>
<dbReference type="Gene3D" id="1.10.287.80">
    <property type="entry name" value="ATP synthase, gamma subunit, helix hairpin domain"/>
    <property type="match status" value="1"/>
</dbReference>
<dbReference type="Gene3D" id="3.40.1380.10">
    <property type="match status" value="1"/>
</dbReference>
<evidence type="ECO:0000256" key="9">
    <source>
        <dbReference type="ARBA" id="ARBA00023310"/>
    </source>
</evidence>
<evidence type="ECO:0000256" key="5">
    <source>
        <dbReference type="ARBA" id="ARBA00022781"/>
    </source>
</evidence>
<keyword evidence="6" id="KW-0406">Ion transport</keyword>
<evidence type="ECO:0000256" key="6">
    <source>
        <dbReference type="ARBA" id="ARBA00023065"/>
    </source>
</evidence>
<evidence type="ECO:0000256" key="7">
    <source>
        <dbReference type="ARBA" id="ARBA00023136"/>
    </source>
</evidence>
<keyword evidence="4" id="KW-0813">Transport</keyword>
<reference evidence="10 11" key="1">
    <citation type="submission" date="2016-12" db="EMBL/GenBank/DDBJ databases">
        <authorList>
            <person name="Song W.-J."/>
            <person name="Kurnit D.M."/>
        </authorList>
    </citation>
    <scope>NUCLEOTIDE SEQUENCE [LARGE SCALE GENOMIC DNA]</scope>
    <source>
        <strain evidence="10 11">ATCC 49181</strain>
    </source>
</reference>
<dbReference type="Pfam" id="PF00231">
    <property type="entry name" value="ATP-synt"/>
    <property type="match status" value="1"/>
</dbReference>
<comment type="function">
    <text evidence="1">Produces ATP from ADP in the presence of a proton gradient across the membrane. The gamma chain is believed to be important in regulating ATPase activity and the flow of protons through the CF(0) complex.</text>
</comment>
<sequence>MSKRREVKERLATLDEIDGIMSAMKNLALLEIHKLETFSATQHRAVASIESAAQDLLAFYPQMYRSADDLQQLWIIIGSERGFCGNFNESLLQFLNMNAPQADTLLLAVGRRLEAKLHDDARISDFIAGHSVAEEVPVTLLRLSAVLNRLQRQLELAKIACISVVYYDNKSDQIRLRQLLPLTTLDTKSAYSHPPQLNLEPSLFLSELTDQYLYAVLHEVFYSSLMMENHKRLEHMDRAIHRLKKDEARLRLRYNRLRQEEIIEEIEIIMLSVEALSDDESRPAVSRPSF</sequence>
<dbReference type="Proteomes" id="UP000185062">
    <property type="component" value="Unassembled WGS sequence"/>
</dbReference>
<dbReference type="EMBL" id="FSRO01000001">
    <property type="protein sequence ID" value="SIO22635.1"/>
    <property type="molecule type" value="Genomic_DNA"/>
</dbReference>
<organism evidence="10 11">
    <name type="scientific">Nitrosomonas cryotolerans ATCC 49181</name>
    <dbReference type="NCBI Taxonomy" id="1131553"/>
    <lineage>
        <taxon>Bacteria</taxon>
        <taxon>Pseudomonadati</taxon>
        <taxon>Pseudomonadota</taxon>
        <taxon>Betaproteobacteria</taxon>
        <taxon>Nitrosomonadales</taxon>
        <taxon>Nitrosomonadaceae</taxon>
        <taxon>Nitrosomonas</taxon>
    </lineage>
</organism>
<keyword evidence="7" id="KW-0472">Membrane</keyword>
<keyword evidence="8" id="KW-0139">CF(1)</keyword>
<dbReference type="AlphaFoldDB" id="A0A1N6HSK5"/>
<dbReference type="InterPro" id="IPR035968">
    <property type="entry name" value="ATP_synth_F1_ATPase_gsu"/>
</dbReference>
<comment type="subcellular location">
    <subcellularLocation>
        <location evidence="2">Membrane</location>
        <topology evidence="2">Peripheral membrane protein</topology>
    </subcellularLocation>
</comment>
<protein>
    <submittedName>
        <fullName evidence="10">F-type H+-transporting ATPase subunit gamma</fullName>
    </submittedName>
</protein>
<dbReference type="GO" id="GO:0046933">
    <property type="term" value="F:proton-transporting ATP synthase activity, rotational mechanism"/>
    <property type="evidence" value="ECO:0007669"/>
    <property type="project" value="InterPro"/>
</dbReference>
<evidence type="ECO:0000256" key="2">
    <source>
        <dbReference type="ARBA" id="ARBA00004170"/>
    </source>
</evidence>
<dbReference type="eggNOG" id="COG0224">
    <property type="taxonomic scope" value="Bacteria"/>
</dbReference>
<keyword evidence="5" id="KW-0375">Hydrogen ion transport</keyword>
<proteinExistence type="inferred from homology"/>
<dbReference type="InterPro" id="IPR000131">
    <property type="entry name" value="ATP_synth_F1_gsu"/>
</dbReference>
<keyword evidence="9" id="KW-0066">ATP synthesis</keyword>
<evidence type="ECO:0000256" key="3">
    <source>
        <dbReference type="ARBA" id="ARBA00007681"/>
    </source>
</evidence>
<evidence type="ECO:0000256" key="1">
    <source>
        <dbReference type="ARBA" id="ARBA00003456"/>
    </source>
</evidence>
<evidence type="ECO:0000313" key="10">
    <source>
        <dbReference type="EMBL" id="SIO22635.1"/>
    </source>
</evidence>
<evidence type="ECO:0000313" key="11">
    <source>
        <dbReference type="Proteomes" id="UP000185062"/>
    </source>
</evidence>
<accession>A0A1N6HSK5</accession>
<name>A0A1N6HSK5_9PROT</name>
<evidence type="ECO:0000256" key="8">
    <source>
        <dbReference type="ARBA" id="ARBA00023196"/>
    </source>
</evidence>